<accession>A0AB39HJ70</accession>
<dbReference type="Pfam" id="PF07331">
    <property type="entry name" value="TctB"/>
    <property type="match status" value="1"/>
</dbReference>
<dbReference type="KEGG" id="vih:AB0763_06325"/>
<sequence length="144" mass="16300">MSIFLSLVIAACSCVLFLVTQFEQPRFQDASVDAKFFPSMVAIGQIILCVILLLQNKWQKRTSDGEADIFSKMSALGVMYIVSYVLLINLLGYLLATLAAFTVYLFALHIRKISYYLVAWSFVAVVYYLFGEVFYIALPEGLMY</sequence>
<keyword evidence="1" id="KW-1133">Transmembrane helix</keyword>
<dbReference type="RefSeq" id="WP_306101582.1">
    <property type="nucleotide sequence ID" value="NZ_CP162601.1"/>
</dbReference>
<dbReference type="AlphaFoldDB" id="A0AB39HJ70"/>
<evidence type="ECO:0000313" key="3">
    <source>
        <dbReference type="EMBL" id="XDK26250.1"/>
    </source>
</evidence>
<reference evidence="3" key="1">
    <citation type="submission" date="2024-07" db="EMBL/GenBank/DDBJ databases">
        <title>Genome Analysis of a Potential Novel Vibrio Species Secreting pH- and Thermo-stable Alginate Lyase and its Application in Producing Alginate Oligosaccharides.</title>
        <authorList>
            <person name="Huang H."/>
            <person name="Bao K."/>
        </authorList>
    </citation>
    <scope>NUCLEOTIDE SEQUENCE</scope>
    <source>
        <strain evidence="3">HB236076</strain>
    </source>
</reference>
<evidence type="ECO:0000256" key="1">
    <source>
        <dbReference type="SAM" id="Phobius"/>
    </source>
</evidence>
<protein>
    <submittedName>
        <fullName evidence="3">Tripartite tricarboxylate transporter TctB family protein</fullName>
    </submittedName>
</protein>
<name>A0AB39HJ70_9VIBR</name>
<feature type="transmembrane region" description="Helical" evidence="1">
    <location>
        <begin position="37"/>
        <end position="54"/>
    </location>
</feature>
<keyword evidence="1" id="KW-0812">Transmembrane</keyword>
<feature type="transmembrane region" description="Helical" evidence="1">
    <location>
        <begin position="75"/>
        <end position="107"/>
    </location>
</feature>
<dbReference type="InterPro" id="IPR009936">
    <property type="entry name" value="DUF1468"/>
</dbReference>
<evidence type="ECO:0000259" key="2">
    <source>
        <dbReference type="Pfam" id="PF07331"/>
    </source>
</evidence>
<organism evidence="3">
    <name type="scientific">Vibrio sp. HB236076</name>
    <dbReference type="NCBI Taxonomy" id="3232307"/>
    <lineage>
        <taxon>Bacteria</taxon>
        <taxon>Pseudomonadati</taxon>
        <taxon>Pseudomonadota</taxon>
        <taxon>Gammaproteobacteria</taxon>
        <taxon>Vibrionales</taxon>
        <taxon>Vibrionaceae</taxon>
        <taxon>Vibrio</taxon>
    </lineage>
</organism>
<proteinExistence type="predicted"/>
<feature type="transmembrane region" description="Helical" evidence="1">
    <location>
        <begin position="113"/>
        <end position="138"/>
    </location>
</feature>
<keyword evidence="1" id="KW-0472">Membrane</keyword>
<feature type="domain" description="DUF1468" evidence="2">
    <location>
        <begin position="5"/>
        <end position="139"/>
    </location>
</feature>
<gene>
    <name evidence="3" type="ORF">AB0763_06325</name>
</gene>
<dbReference type="EMBL" id="CP162601">
    <property type="protein sequence ID" value="XDK26250.1"/>
    <property type="molecule type" value="Genomic_DNA"/>
</dbReference>